<dbReference type="InterPro" id="IPR033133">
    <property type="entry name" value="PUM-HD"/>
</dbReference>
<dbReference type="GO" id="GO:0003729">
    <property type="term" value="F:mRNA binding"/>
    <property type="evidence" value="ECO:0007669"/>
    <property type="project" value="TreeGrafter"/>
</dbReference>
<feature type="repeat" description="Pumilio" evidence="7">
    <location>
        <begin position="852"/>
        <end position="887"/>
    </location>
</feature>
<evidence type="ECO:0000256" key="7">
    <source>
        <dbReference type="PROSITE-ProRule" id="PRU00317"/>
    </source>
</evidence>
<feature type="compositionally biased region" description="Basic and acidic residues" evidence="9">
    <location>
        <begin position="30"/>
        <end position="39"/>
    </location>
</feature>
<dbReference type="GO" id="GO:0005524">
    <property type="term" value="F:ATP binding"/>
    <property type="evidence" value="ECO:0007669"/>
    <property type="project" value="UniProtKB-UniRule"/>
</dbReference>
<dbReference type="InterPro" id="IPR000719">
    <property type="entry name" value="Prot_kinase_dom"/>
</dbReference>
<dbReference type="InterPro" id="IPR008271">
    <property type="entry name" value="Ser/Thr_kinase_AS"/>
</dbReference>
<dbReference type="GO" id="GO:0004672">
    <property type="term" value="F:protein kinase activity"/>
    <property type="evidence" value="ECO:0007669"/>
    <property type="project" value="InterPro"/>
</dbReference>
<feature type="repeat" description="Pumilio" evidence="7">
    <location>
        <begin position="888"/>
        <end position="923"/>
    </location>
</feature>
<evidence type="ECO:0000256" key="6">
    <source>
        <dbReference type="ARBA" id="ARBA00022845"/>
    </source>
</evidence>
<keyword evidence="5 8" id="KW-0067">ATP-binding</keyword>
<dbReference type="PROSITE" id="PS00108">
    <property type="entry name" value="PROTEIN_KINASE_ST"/>
    <property type="match status" value="1"/>
</dbReference>
<dbReference type="InterPro" id="IPR011989">
    <property type="entry name" value="ARM-like"/>
</dbReference>
<dbReference type="OrthoDB" id="668540at2759"/>
<protein>
    <submittedName>
        <fullName evidence="12">RNA binding</fullName>
    </submittedName>
</protein>
<evidence type="ECO:0000256" key="4">
    <source>
        <dbReference type="ARBA" id="ARBA00022777"/>
    </source>
</evidence>
<dbReference type="SMART" id="SM00025">
    <property type="entry name" value="Pumilio"/>
    <property type="match status" value="7"/>
</dbReference>
<gene>
    <name evidence="12" type="ORF">MUK42_16929</name>
</gene>
<feature type="compositionally biased region" description="Polar residues" evidence="9">
    <location>
        <begin position="287"/>
        <end position="303"/>
    </location>
</feature>
<feature type="binding site" evidence="8">
    <location>
        <position position="110"/>
    </location>
    <ligand>
        <name>ATP</name>
        <dbReference type="ChEBI" id="CHEBI:30616"/>
    </ligand>
</feature>
<dbReference type="PROSITE" id="PS50303">
    <property type="entry name" value="PUM_HD"/>
    <property type="match status" value="1"/>
</dbReference>
<dbReference type="PROSITE" id="PS50011">
    <property type="entry name" value="PROTEIN_KINASE_DOM"/>
    <property type="match status" value="1"/>
</dbReference>
<feature type="region of interest" description="Disordered" evidence="9">
    <location>
        <begin position="1"/>
        <end position="46"/>
    </location>
</feature>
<keyword evidence="4" id="KW-0418">Kinase</keyword>
<dbReference type="PANTHER" id="PTHR12537">
    <property type="entry name" value="RNA BINDING PROTEIN PUMILIO-RELATED"/>
    <property type="match status" value="1"/>
</dbReference>
<evidence type="ECO:0000256" key="1">
    <source>
        <dbReference type="ARBA" id="ARBA00022679"/>
    </source>
</evidence>
<dbReference type="Gene3D" id="1.10.510.10">
    <property type="entry name" value="Transferase(Phosphotransferase) domain 1"/>
    <property type="match status" value="1"/>
</dbReference>
<feature type="domain" description="Protein kinase" evidence="10">
    <location>
        <begin position="75"/>
        <end position="348"/>
    </location>
</feature>
<dbReference type="Gene3D" id="3.30.200.20">
    <property type="entry name" value="Phosphorylase Kinase, domain 1"/>
    <property type="match status" value="1"/>
</dbReference>
<sequence>MGNCLFRGKPSIYKSSSDGRSGSPEVENPLGKEEEKEGPKLPSNPEEVEDLRWDTAMNPLVVFSFGELKKITGNFKQDNILGIGGFGSVYKGVITEELREGLQPLQVAVKAEVMFLGQLSHPNLVKLIGYCCEDKHLVLVYELMARGSVEFNLFSRVEAPLPWLIRMRIAFGAAKGLAFLHDAEKPVIYRDFKTSNILVDQEYHAKLSDFGFAKDGPLFAVCIARTVRPFSYSMEEGKSDQDDHEVHKLNGQISKSTTPNPYAGEPFRSGSGASPSLDPILSDEAKNSSASGNLSDPSNTSQDVTCPLVQEAYSGNHRRALTMTAGQDALNLPDDGSLASAFKAMSFKKRIETDLTIPSFEHNPASFRYAVLHNSEHLNKSSSMPESSEMPIRMPTMPNGVDLPNLEAKRYSSFITRDDSSMCNRTLDGHCDASSCKLNFCAPGYQTPNSVLACHNEQWQSYTGYPSDMPVNPGKQTFLSPGVLAEGFRLLTTFLNQYYVDAPSHAYASYCQQNQPNVGWCDFEDERNYINNSQYLCFQQLENQHLEGHVQRGRNSSTGHLSGCSIQPYFHMPIPHQAGLAYPNSYESDDVANSRCNQLYQFLPSRNHGRCHHDGYPGFSNSSVVPQRLKLSSHSGSTKHDPESSHLQYDSLDNLSGQIHMLVKDLCGHCFLLKTLDKREHGNVDKIFVEIISHVDELMIHPIAHHLIKKLAEVCTEQQLTHITDKISECTDQLPTICCDQHGTSVVQKIIKTVKSPELYFKIAEPLKPGILSLMKNINGSQVAQCCLRYLPPESKEICVILRWWRKTAKTLRSLNTVSCYCIELASDRQGCVIQNCLSDLEGEQKNDILFKVTSEARALSQDPSGNYVVQLILDRQISWATSRILDQLEGHYGTLSVQRYSSNVVEKCLKLAGDDRCANIIRELISDPRFVQISQDPFGNYVIQTARRACNGGTYNCVS</sequence>
<dbReference type="EMBL" id="CP097505">
    <property type="protein sequence ID" value="URD91884.1"/>
    <property type="molecule type" value="Genomic_DNA"/>
</dbReference>
<dbReference type="PANTHER" id="PTHR12537:SF147">
    <property type="entry name" value="PUMILIO HOMOLOG 12"/>
    <property type="match status" value="1"/>
</dbReference>
<evidence type="ECO:0000256" key="2">
    <source>
        <dbReference type="ARBA" id="ARBA00022737"/>
    </source>
</evidence>
<keyword evidence="3 8" id="KW-0547">Nucleotide-binding</keyword>
<dbReference type="PROSITE" id="PS50302">
    <property type="entry name" value="PUM"/>
    <property type="match status" value="3"/>
</dbReference>
<dbReference type="GO" id="GO:0006417">
    <property type="term" value="P:regulation of translation"/>
    <property type="evidence" value="ECO:0007669"/>
    <property type="project" value="UniProtKB-KW"/>
</dbReference>
<dbReference type="Pfam" id="PF22493">
    <property type="entry name" value="PUF_NOP9"/>
    <property type="match status" value="1"/>
</dbReference>
<keyword evidence="1" id="KW-0808">Transferase</keyword>
<feature type="domain" description="PUM-HD" evidence="11">
    <location>
        <begin position="630"/>
        <end position="960"/>
    </location>
</feature>
<dbReference type="PROSITE" id="PS00107">
    <property type="entry name" value="PROTEIN_KINASE_ATP"/>
    <property type="match status" value="1"/>
</dbReference>
<proteinExistence type="predicted"/>
<feature type="compositionally biased region" description="Polar residues" evidence="9">
    <location>
        <begin position="251"/>
        <end position="260"/>
    </location>
</feature>
<evidence type="ECO:0000256" key="8">
    <source>
        <dbReference type="PROSITE-ProRule" id="PRU10141"/>
    </source>
</evidence>
<keyword evidence="6" id="KW-0810">Translation regulation</keyword>
<feature type="region of interest" description="Disordered" evidence="9">
    <location>
        <begin position="251"/>
        <end position="303"/>
    </location>
</feature>
<dbReference type="Pfam" id="PF00069">
    <property type="entry name" value="Pkinase"/>
    <property type="match status" value="1"/>
</dbReference>
<feature type="repeat" description="Pumilio" evidence="7">
    <location>
        <begin position="726"/>
        <end position="765"/>
    </location>
</feature>
<evidence type="ECO:0000256" key="3">
    <source>
        <dbReference type="ARBA" id="ARBA00022741"/>
    </source>
</evidence>
<reference evidence="12" key="1">
    <citation type="submission" date="2022-05" db="EMBL/GenBank/DDBJ databases">
        <title>The Musa troglodytarum L. genome provides insights into the mechanism of non-climacteric behaviour and enrichment of carotenoids.</title>
        <authorList>
            <person name="Wang J."/>
        </authorList>
    </citation>
    <scope>NUCLEOTIDE SEQUENCE</scope>
    <source>
        <tissue evidence="12">Leaf</tissue>
    </source>
</reference>
<dbReference type="InterPro" id="IPR016024">
    <property type="entry name" value="ARM-type_fold"/>
</dbReference>
<accession>A0A9E7F9G7</accession>
<dbReference type="Gene3D" id="1.25.10.10">
    <property type="entry name" value="Leucine-rich Repeat Variant"/>
    <property type="match status" value="1"/>
</dbReference>
<dbReference type="AlphaFoldDB" id="A0A9E7F9G7"/>
<dbReference type="InterPro" id="IPR011009">
    <property type="entry name" value="Kinase-like_dom_sf"/>
</dbReference>
<dbReference type="InterPro" id="IPR001313">
    <property type="entry name" value="Pumilio_RNA-bd_rpt"/>
</dbReference>
<organism evidence="12 13">
    <name type="scientific">Musa troglodytarum</name>
    <name type="common">fe'i banana</name>
    <dbReference type="NCBI Taxonomy" id="320322"/>
    <lineage>
        <taxon>Eukaryota</taxon>
        <taxon>Viridiplantae</taxon>
        <taxon>Streptophyta</taxon>
        <taxon>Embryophyta</taxon>
        <taxon>Tracheophyta</taxon>
        <taxon>Spermatophyta</taxon>
        <taxon>Magnoliopsida</taxon>
        <taxon>Liliopsida</taxon>
        <taxon>Zingiberales</taxon>
        <taxon>Musaceae</taxon>
        <taxon>Musa</taxon>
    </lineage>
</organism>
<evidence type="ECO:0000313" key="13">
    <source>
        <dbReference type="Proteomes" id="UP001055439"/>
    </source>
</evidence>
<dbReference type="InterPro" id="IPR017441">
    <property type="entry name" value="Protein_kinase_ATP_BS"/>
</dbReference>
<dbReference type="SUPFAM" id="SSF48371">
    <property type="entry name" value="ARM repeat"/>
    <property type="match status" value="1"/>
</dbReference>
<dbReference type="Proteomes" id="UP001055439">
    <property type="component" value="Chromosome 3"/>
</dbReference>
<evidence type="ECO:0000256" key="5">
    <source>
        <dbReference type="ARBA" id="ARBA00022840"/>
    </source>
</evidence>
<dbReference type="GO" id="GO:0005737">
    <property type="term" value="C:cytoplasm"/>
    <property type="evidence" value="ECO:0007669"/>
    <property type="project" value="TreeGrafter"/>
</dbReference>
<evidence type="ECO:0000313" key="12">
    <source>
        <dbReference type="EMBL" id="URD91884.1"/>
    </source>
</evidence>
<dbReference type="SUPFAM" id="SSF56112">
    <property type="entry name" value="Protein kinase-like (PK-like)"/>
    <property type="match status" value="1"/>
</dbReference>
<evidence type="ECO:0000256" key="9">
    <source>
        <dbReference type="SAM" id="MobiDB-lite"/>
    </source>
</evidence>
<name>A0A9E7F9G7_9LILI</name>
<keyword evidence="13" id="KW-1185">Reference proteome</keyword>
<evidence type="ECO:0000259" key="11">
    <source>
        <dbReference type="PROSITE" id="PS50303"/>
    </source>
</evidence>
<evidence type="ECO:0000259" key="10">
    <source>
        <dbReference type="PROSITE" id="PS50011"/>
    </source>
</evidence>
<keyword evidence="2" id="KW-0677">Repeat</keyword>